<dbReference type="GO" id="GO:0005524">
    <property type="term" value="F:ATP binding"/>
    <property type="evidence" value="ECO:0007669"/>
    <property type="project" value="UniProtKB-UniRule"/>
</dbReference>
<dbReference type="GO" id="GO:0006753">
    <property type="term" value="P:nucleoside phosphate metabolic process"/>
    <property type="evidence" value="ECO:0007669"/>
    <property type="project" value="TreeGrafter"/>
</dbReference>
<evidence type="ECO:0000256" key="1">
    <source>
        <dbReference type="ARBA" id="ARBA00022801"/>
    </source>
</evidence>
<dbReference type="OrthoDB" id="419537at2759"/>
<evidence type="ECO:0000313" key="7">
    <source>
        <dbReference type="EMBL" id="OLQ04984.1"/>
    </source>
</evidence>
<dbReference type="Gene3D" id="1.10.472.30">
    <property type="entry name" value="Transcription elongation factor S-II, central domain"/>
    <property type="match status" value="1"/>
</dbReference>
<feature type="region of interest" description="Disordered" evidence="3">
    <location>
        <begin position="694"/>
        <end position="749"/>
    </location>
</feature>
<keyword evidence="8" id="KW-1185">Reference proteome</keyword>
<dbReference type="GO" id="GO:0004672">
    <property type="term" value="F:protein kinase activity"/>
    <property type="evidence" value="ECO:0007669"/>
    <property type="project" value="InterPro"/>
</dbReference>
<dbReference type="SUPFAM" id="SSF46942">
    <property type="entry name" value="Elongation factor TFIIS domain 2"/>
    <property type="match status" value="1"/>
</dbReference>
<evidence type="ECO:0000259" key="6">
    <source>
        <dbReference type="PROSITE" id="PS51462"/>
    </source>
</evidence>
<dbReference type="InterPro" id="IPR020084">
    <property type="entry name" value="NUDIX_hydrolase_CS"/>
</dbReference>
<feature type="region of interest" description="Disordered" evidence="3">
    <location>
        <begin position="352"/>
        <end position="378"/>
    </location>
</feature>
<dbReference type="EMBL" id="LSRX01000197">
    <property type="protein sequence ID" value="OLQ04984.1"/>
    <property type="molecule type" value="Genomic_DNA"/>
</dbReference>
<dbReference type="PROSITE" id="PS00107">
    <property type="entry name" value="PROTEIN_KINASE_ATP"/>
    <property type="match status" value="1"/>
</dbReference>
<feature type="domain" description="Nudix hydrolase" evidence="6">
    <location>
        <begin position="159"/>
        <end position="308"/>
    </location>
</feature>
<dbReference type="PROSITE" id="PS51462">
    <property type="entry name" value="NUDIX"/>
    <property type="match status" value="1"/>
</dbReference>
<dbReference type="Pfam" id="PF07500">
    <property type="entry name" value="TFIIS_M"/>
    <property type="match status" value="1"/>
</dbReference>
<evidence type="ECO:0000256" key="3">
    <source>
        <dbReference type="SAM" id="MobiDB-lite"/>
    </source>
</evidence>
<dbReference type="InterPro" id="IPR000719">
    <property type="entry name" value="Prot_kinase_dom"/>
</dbReference>
<protein>
    <submittedName>
        <fullName evidence="7">ADP-ribose pyrophosphatase</fullName>
    </submittedName>
</protein>
<dbReference type="CDD" id="cd18888">
    <property type="entry name" value="NUDIX_ADPRase_Nudt5"/>
    <property type="match status" value="1"/>
</dbReference>
<dbReference type="GO" id="GO:0019693">
    <property type="term" value="P:ribose phosphate metabolic process"/>
    <property type="evidence" value="ECO:0007669"/>
    <property type="project" value="TreeGrafter"/>
</dbReference>
<dbReference type="InterPro" id="IPR011009">
    <property type="entry name" value="Kinase-like_dom_sf"/>
</dbReference>
<dbReference type="PRINTS" id="PR00502">
    <property type="entry name" value="NUDIXFAMILY"/>
</dbReference>
<dbReference type="PROSITE" id="PS50011">
    <property type="entry name" value="PROTEIN_KINASE_DOM"/>
    <property type="match status" value="1"/>
</dbReference>
<name>A0A1Q9EC22_SYMMI</name>
<dbReference type="PANTHER" id="PTHR11839">
    <property type="entry name" value="UDP/ADP-SUGAR PYROPHOSPHATASE"/>
    <property type="match status" value="1"/>
</dbReference>
<dbReference type="InterPro" id="IPR017441">
    <property type="entry name" value="Protein_kinase_ATP_BS"/>
</dbReference>
<keyword evidence="2" id="KW-0067">ATP-binding</keyword>
<dbReference type="GO" id="GO:0006351">
    <property type="term" value="P:DNA-templated transcription"/>
    <property type="evidence" value="ECO:0007669"/>
    <property type="project" value="InterPro"/>
</dbReference>
<evidence type="ECO:0000256" key="2">
    <source>
        <dbReference type="PROSITE-ProRule" id="PRU10141"/>
    </source>
</evidence>
<keyword evidence="2" id="KW-0547">Nucleotide-binding</keyword>
<evidence type="ECO:0000259" key="4">
    <source>
        <dbReference type="PROSITE" id="PS50011"/>
    </source>
</evidence>
<dbReference type="SUPFAM" id="SSF56112">
    <property type="entry name" value="Protein kinase-like (PK-like)"/>
    <property type="match status" value="1"/>
</dbReference>
<evidence type="ECO:0000259" key="5">
    <source>
        <dbReference type="PROSITE" id="PS51321"/>
    </source>
</evidence>
<feature type="domain" description="Protein kinase" evidence="4">
    <location>
        <begin position="1087"/>
        <end position="1160"/>
    </location>
</feature>
<dbReference type="PROSITE" id="PS51321">
    <property type="entry name" value="TFIIS_CENTRAL"/>
    <property type="match status" value="1"/>
</dbReference>
<dbReference type="GO" id="GO:0016462">
    <property type="term" value="F:pyrophosphatase activity"/>
    <property type="evidence" value="ECO:0007669"/>
    <property type="project" value="UniProtKB-ARBA"/>
</dbReference>
<dbReference type="InterPro" id="IPR000086">
    <property type="entry name" value="NUDIX_hydrolase_dom"/>
</dbReference>
<proteinExistence type="predicted"/>
<dbReference type="Pfam" id="PF00293">
    <property type="entry name" value="NUDIX"/>
    <property type="match status" value="1"/>
</dbReference>
<dbReference type="Gene3D" id="3.90.79.10">
    <property type="entry name" value="Nucleoside Triphosphate Pyrophosphohydrolase"/>
    <property type="match status" value="1"/>
</dbReference>
<dbReference type="InterPro" id="IPR020476">
    <property type="entry name" value="Nudix_hydrolase"/>
</dbReference>
<organism evidence="7 8">
    <name type="scientific">Symbiodinium microadriaticum</name>
    <name type="common">Dinoflagellate</name>
    <name type="synonym">Zooxanthella microadriatica</name>
    <dbReference type="NCBI Taxonomy" id="2951"/>
    <lineage>
        <taxon>Eukaryota</taxon>
        <taxon>Sar</taxon>
        <taxon>Alveolata</taxon>
        <taxon>Dinophyceae</taxon>
        <taxon>Suessiales</taxon>
        <taxon>Symbiodiniaceae</taxon>
        <taxon>Symbiodinium</taxon>
    </lineage>
</organism>
<dbReference type="Gene3D" id="3.30.200.20">
    <property type="entry name" value="Phosphorylase Kinase, domain 1"/>
    <property type="match status" value="1"/>
</dbReference>
<dbReference type="Proteomes" id="UP000186817">
    <property type="component" value="Unassembled WGS sequence"/>
</dbReference>
<dbReference type="AlphaFoldDB" id="A0A1Q9EC22"/>
<comment type="caution">
    <text evidence="7">The sequence shown here is derived from an EMBL/GenBank/DDBJ whole genome shotgun (WGS) entry which is preliminary data.</text>
</comment>
<dbReference type="InterPro" id="IPR015797">
    <property type="entry name" value="NUDIX_hydrolase-like_dom_sf"/>
</dbReference>
<dbReference type="PANTHER" id="PTHR11839:SF1">
    <property type="entry name" value="ADP-SUGAR PYROPHOSPHATASE"/>
    <property type="match status" value="1"/>
</dbReference>
<dbReference type="PROSITE" id="PS00893">
    <property type="entry name" value="NUDIX_BOX"/>
    <property type="match status" value="1"/>
</dbReference>
<evidence type="ECO:0000313" key="8">
    <source>
        <dbReference type="Proteomes" id="UP000186817"/>
    </source>
</evidence>
<feature type="binding site" evidence="2">
    <location>
        <position position="1119"/>
    </location>
    <ligand>
        <name>ATP</name>
        <dbReference type="ChEBI" id="CHEBI:30616"/>
    </ligand>
</feature>
<dbReference type="SMART" id="SM00510">
    <property type="entry name" value="TFS2M"/>
    <property type="match status" value="1"/>
</dbReference>
<feature type="domain" description="TFIIS central" evidence="5">
    <location>
        <begin position="570"/>
        <end position="696"/>
    </location>
</feature>
<dbReference type="SUPFAM" id="SSF55811">
    <property type="entry name" value="Nudix"/>
    <property type="match status" value="1"/>
</dbReference>
<reference evidence="7 8" key="1">
    <citation type="submission" date="2016-02" db="EMBL/GenBank/DDBJ databases">
        <title>Genome analysis of coral dinoflagellate symbionts highlights evolutionary adaptations to a symbiotic lifestyle.</title>
        <authorList>
            <person name="Aranda M."/>
            <person name="Li Y."/>
            <person name="Liew Y.J."/>
            <person name="Baumgarten S."/>
            <person name="Simakov O."/>
            <person name="Wilson M."/>
            <person name="Piel J."/>
            <person name="Ashoor H."/>
            <person name="Bougouffa S."/>
            <person name="Bajic V.B."/>
            <person name="Ryu T."/>
            <person name="Ravasi T."/>
            <person name="Bayer T."/>
            <person name="Micklem G."/>
            <person name="Kim H."/>
            <person name="Bhak J."/>
            <person name="Lajeunesse T.C."/>
            <person name="Voolstra C.R."/>
        </authorList>
    </citation>
    <scope>NUCLEOTIDE SEQUENCE [LARGE SCALE GENOMIC DNA]</scope>
    <source>
        <strain evidence="7 8">CCMP2467</strain>
    </source>
</reference>
<keyword evidence="1" id="KW-0378">Hydrolase</keyword>
<dbReference type="InterPro" id="IPR003618">
    <property type="entry name" value="TFIIS_cen_dom"/>
</dbReference>
<feature type="region of interest" description="Disordered" evidence="3">
    <location>
        <begin position="835"/>
        <end position="865"/>
    </location>
</feature>
<gene>
    <name evidence="7" type="primary">YSA1</name>
    <name evidence="7" type="ORF">AK812_SmicGene11891</name>
</gene>
<sequence length="1160" mass="126155">MLKAMCTLACFWLMRRWAGVTLLAFYGLARTNGLPLLVAAAARQWPFRLQVGRREVDTPKQVRLEQCRCLGSPWLWRMLPSAAAAASTATAAAIGKRRRSDAHCATREAAHVDHSLTKEVASTRWLKLQTLTYRDETGRDRRWDSVSRTTRRAMATGATDVDAVAILALLRSSLNPGRAETLLVQQFRPPVDCPTIELPAGLVDEGETVEEAALRELKEETGYVGTVAECSGVLTMSPGLCDEMIRLVVVEVDLDRPENQSPEQQLEETERIADACRSQAYTSWPWACALAFCSASSPSRWLPVLVLAVALCHPDDERGKREAEGEGGATLTRAWLEMAQARYLFAMDGDAKRASDGTDGQGVPNPKRPRSLPRAKTHEEELDDLIASGLLDEPSDPPEEIARQTFADNFSSKGFRVQEEDLPKLLAEVMEKGPEWGGTRYWRCAALFVGCMARSTRSCRIAFVAHPKGLSLMGLVLKEAVSRLEAPGSHHEASMLALACLTCLKALPLGRASLWEHRQAIGKPFDQLHKWCAKDRSAIAAELRGPTLELCQRWKRQPKPAAQEQTHKALRGKVLELISSGLHGRGTSPSASPAPMSSPAQLPGNLVAAEVESALWGRYGASKTAEYRHHARMLRANLALPGNGELRARVLAGDLKAEELVSMDSGALAPDEIQRQRREVQLQAMKEAVVEDLQPVRPEDGEGSPFDPGADLNTAPLVWRSPTKDTKQESQESQGDQEEVATGLPMVPPPTPFRLSVATPTMEPATSDMPEMLATPGPDDEDDDLMAVLRPQANQPDHALDPDPADFDVDFSSSLEVDLGAGLGTGVQRDSFGFTSQSGNRSRGLKASSFQHVPTTGPRPGGVLQGLEQMPFDHQIRAMRWRGDGVCCFILAGSGGIDAFRASRVLPHLLHLSTLSTGHLSQADLSGFRACVLLADLMDWPASEENAPDLVAACKELASNGSAVAVVAVFLSPIPGGPDRDAAATAALQNAVLGAGADCVLFSCPSHPVTFRHLQTAIQGTEAWHERIAEAIESAQAKLARAQEQRWQRHYQIALRKIVWKAPQTVFPHIPQEDADLQEREDGVGDCSFVRVIGSGAFGSVFLGRHPRLGDVAVKAIKKASIKNIFDLAKVERELSILMGVLDHPNVLQILSCLHSAHRG</sequence>
<dbReference type="InterPro" id="IPR036575">
    <property type="entry name" value="TFIIS_cen_dom_sf"/>
</dbReference>
<accession>A0A1Q9EC22</accession>